<reference evidence="1" key="1">
    <citation type="submission" date="2015-12" db="EMBL/GenBank/DDBJ databases">
        <title>Update maize B73 reference genome by single molecule sequencing technologies.</title>
        <authorList>
            <consortium name="Maize Genome Sequencing Project"/>
            <person name="Ware D."/>
        </authorList>
    </citation>
    <scope>NUCLEOTIDE SEQUENCE</scope>
    <source>
        <tissue evidence="1">Seedling</tissue>
    </source>
</reference>
<sequence length="26" mass="3009">MHICSLLLLCCDELWIFQIQDDSGVL</sequence>
<name>A0A1D6JBK2_MAIZE</name>
<evidence type="ECO:0000313" key="1">
    <source>
        <dbReference type="EMBL" id="AQK45253.1"/>
    </source>
</evidence>
<protein>
    <submittedName>
        <fullName evidence="1">ELMO/CED-12 family protein</fullName>
    </submittedName>
</protein>
<dbReference type="EMBL" id="CM000786">
    <property type="protein sequence ID" value="AQK45253.1"/>
    <property type="molecule type" value="Genomic_DNA"/>
</dbReference>
<organism evidence="1">
    <name type="scientific">Zea mays</name>
    <name type="common">Maize</name>
    <dbReference type="NCBI Taxonomy" id="4577"/>
    <lineage>
        <taxon>Eukaryota</taxon>
        <taxon>Viridiplantae</taxon>
        <taxon>Streptophyta</taxon>
        <taxon>Embryophyta</taxon>
        <taxon>Tracheophyta</taxon>
        <taxon>Spermatophyta</taxon>
        <taxon>Magnoliopsida</taxon>
        <taxon>Liliopsida</taxon>
        <taxon>Poales</taxon>
        <taxon>Poaceae</taxon>
        <taxon>PACMAD clade</taxon>
        <taxon>Panicoideae</taxon>
        <taxon>Andropogonodae</taxon>
        <taxon>Andropogoneae</taxon>
        <taxon>Tripsacinae</taxon>
        <taxon>Zea</taxon>
    </lineage>
</organism>
<accession>A0A1D6JBK2</accession>
<gene>
    <name evidence="1" type="ORF">ZEAMMB73_Zm00001d025991</name>
</gene>
<proteinExistence type="predicted"/>
<dbReference type="AlphaFoldDB" id="A0A1D6JBK2"/>